<comment type="caution">
    <text evidence="2">The sequence shown here is derived from an EMBL/GenBank/DDBJ whole genome shotgun (WGS) entry which is preliminary data.</text>
</comment>
<dbReference type="InterPro" id="IPR054189">
    <property type="entry name" value="DUF6894"/>
</dbReference>
<dbReference type="OrthoDB" id="7575967at2"/>
<dbReference type="Pfam" id="PF21834">
    <property type="entry name" value="DUF6894"/>
    <property type="match status" value="1"/>
</dbReference>
<organism evidence="2 3">
    <name type="scientific">Sphingomonas crocodyli</name>
    <dbReference type="NCBI Taxonomy" id="1979270"/>
    <lineage>
        <taxon>Bacteria</taxon>
        <taxon>Pseudomonadati</taxon>
        <taxon>Pseudomonadota</taxon>
        <taxon>Alphaproteobacteria</taxon>
        <taxon>Sphingomonadales</taxon>
        <taxon>Sphingomonadaceae</taxon>
        <taxon>Sphingomonas</taxon>
    </lineage>
</organism>
<dbReference type="Proteomes" id="UP000282971">
    <property type="component" value="Unassembled WGS sequence"/>
</dbReference>
<reference evidence="2 3" key="1">
    <citation type="submission" date="2019-01" db="EMBL/GenBank/DDBJ databases">
        <authorList>
            <person name="Chen W.-M."/>
        </authorList>
    </citation>
    <scope>NUCLEOTIDE SEQUENCE [LARGE SCALE GENOMIC DNA]</scope>
    <source>
        <strain evidence="2 3">CCP-7</strain>
    </source>
</reference>
<sequence length="80" mass="8791">MTRYHFNFVDGRFHSGADSHDFESYAEARLAAVSTLGQMLRDHPTSPFGDDDLRVEVTDDNGLILLSVIVAAIEAPSAPR</sequence>
<dbReference type="RefSeq" id="WP_127745598.1">
    <property type="nucleotide sequence ID" value="NZ_SACN01000003.1"/>
</dbReference>
<protein>
    <recommendedName>
        <fullName evidence="1">DUF6894 domain-containing protein</fullName>
    </recommendedName>
</protein>
<name>A0A437LY87_9SPHN</name>
<accession>A0A437LY87</accession>
<evidence type="ECO:0000313" key="3">
    <source>
        <dbReference type="Proteomes" id="UP000282971"/>
    </source>
</evidence>
<evidence type="ECO:0000313" key="2">
    <source>
        <dbReference type="EMBL" id="RVT90342.1"/>
    </source>
</evidence>
<feature type="domain" description="DUF6894" evidence="1">
    <location>
        <begin position="3"/>
        <end position="70"/>
    </location>
</feature>
<dbReference type="AlphaFoldDB" id="A0A437LY87"/>
<proteinExistence type="predicted"/>
<dbReference type="EMBL" id="SACN01000003">
    <property type="protein sequence ID" value="RVT90342.1"/>
    <property type="molecule type" value="Genomic_DNA"/>
</dbReference>
<evidence type="ECO:0000259" key="1">
    <source>
        <dbReference type="Pfam" id="PF21834"/>
    </source>
</evidence>
<gene>
    <name evidence="2" type="ORF">EOD43_18925</name>
</gene>
<keyword evidence="3" id="KW-1185">Reference proteome</keyword>